<comment type="caution">
    <text evidence="2">The sequence shown here is derived from an EMBL/GenBank/DDBJ whole genome shotgun (WGS) entry which is preliminary data.</text>
</comment>
<dbReference type="PANTHER" id="PTHR20933">
    <property type="entry name" value="F-BOX ONLY PROTEIN 33"/>
    <property type="match status" value="1"/>
</dbReference>
<feature type="domain" description="F-box" evidence="1">
    <location>
        <begin position="4"/>
        <end position="50"/>
    </location>
</feature>
<dbReference type="GO" id="GO:0031398">
    <property type="term" value="P:positive regulation of protein ubiquitination"/>
    <property type="evidence" value="ECO:0007669"/>
    <property type="project" value="TreeGrafter"/>
</dbReference>
<dbReference type="Gene3D" id="3.80.10.10">
    <property type="entry name" value="Ribonuclease Inhibitor"/>
    <property type="match status" value="1"/>
</dbReference>
<protein>
    <submittedName>
        <fullName evidence="2">DgyrCDS4631</fullName>
    </submittedName>
</protein>
<dbReference type="InterPro" id="IPR032675">
    <property type="entry name" value="LRR_dom_sf"/>
</dbReference>
<gene>
    <name evidence="2" type="ORF">DGYR_LOCUS4391</name>
</gene>
<dbReference type="FunFam" id="1.20.1280.50:FF:000005">
    <property type="entry name" value="F-box/LRR-repeat protein 3 isoform X1"/>
    <property type="match status" value="1"/>
</dbReference>
<dbReference type="PANTHER" id="PTHR20933:SF3">
    <property type="entry name" value="F-BOX ONLY PROTEIN 33"/>
    <property type="match status" value="1"/>
</dbReference>
<keyword evidence="3" id="KW-1185">Reference proteome</keyword>
<reference evidence="2 3" key="1">
    <citation type="submission" date="2020-08" db="EMBL/GenBank/DDBJ databases">
        <authorList>
            <person name="Hejnol A."/>
        </authorList>
    </citation>
    <scope>NUCLEOTIDE SEQUENCE [LARGE SCALE GENOMIC DNA]</scope>
</reference>
<dbReference type="Gene3D" id="1.20.1280.50">
    <property type="match status" value="1"/>
</dbReference>
<evidence type="ECO:0000313" key="3">
    <source>
        <dbReference type="Proteomes" id="UP000549394"/>
    </source>
</evidence>
<dbReference type="PROSITE" id="PS50181">
    <property type="entry name" value="FBOX"/>
    <property type="match status" value="1"/>
</dbReference>
<dbReference type="SUPFAM" id="SSF81383">
    <property type="entry name" value="F-box domain"/>
    <property type="match status" value="1"/>
</dbReference>
<accession>A0A7I8VIZ2</accession>
<dbReference type="SMART" id="SM00256">
    <property type="entry name" value="FBOX"/>
    <property type="match status" value="1"/>
</dbReference>
<dbReference type="Proteomes" id="UP000549394">
    <property type="component" value="Unassembled WGS sequence"/>
</dbReference>
<evidence type="ECO:0000259" key="1">
    <source>
        <dbReference type="PROSITE" id="PS50181"/>
    </source>
</evidence>
<proteinExistence type="predicted"/>
<organism evidence="2 3">
    <name type="scientific">Dimorphilus gyrociliatus</name>
    <dbReference type="NCBI Taxonomy" id="2664684"/>
    <lineage>
        <taxon>Eukaryota</taxon>
        <taxon>Metazoa</taxon>
        <taxon>Spiralia</taxon>
        <taxon>Lophotrochozoa</taxon>
        <taxon>Annelida</taxon>
        <taxon>Polychaeta</taxon>
        <taxon>Polychaeta incertae sedis</taxon>
        <taxon>Dinophilidae</taxon>
        <taxon>Dimorphilus</taxon>
    </lineage>
</organism>
<dbReference type="InterPro" id="IPR036047">
    <property type="entry name" value="F-box-like_dom_sf"/>
</dbReference>
<dbReference type="InterPro" id="IPR001810">
    <property type="entry name" value="F-box_dom"/>
</dbReference>
<sequence length="389" mass="45139">MPPSVDWENIPSEILAYIFLKLDQKSRVQCSLVCKNWNEVYYVPDLWRRLQLVFKSTDGQKEVEHIKRYGAHFKHVVLEVDQSNKRQREAVDQVLRAIASFKEKSKIESLTIKFTGQNPWLYSGDEMYRALMHLLDELKERKPPNVLRYFDVSGMQLVMKEDVLLKLAEHPYVETINIATDTLMSSLKAEHCLKPVQYCRRLTCFKAFAISIDDEILKEFCSEGRKPLKFLSLVFQANDKFKVPITDEVWISVLKKNPELKVEYQFDHNCSISIITSHLTPSIPISSVKFITYTHSYNELSYATTLYFQRLEYITIWTPPSDDLNSAIVEAAEKCQLLKSIDVKCELKSETLKFLKESRPDITFTYEATRDDSVVGRSTNLLPLNAQPV</sequence>
<dbReference type="AlphaFoldDB" id="A0A7I8VIZ2"/>
<name>A0A7I8VIZ2_9ANNE</name>
<evidence type="ECO:0000313" key="2">
    <source>
        <dbReference type="EMBL" id="CAD5115677.1"/>
    </source>
</evidence>
<dbReference type="OrthoDB" id="3219396at2759"/>
<dbReference type="EMBL" id="CAJFCJ010000006">
    <property type="protein sequence ID" value="CAD5115677.1"/>
    <property type="molecule type" value="Genomic_DNA"/>
</dbReference>
<dbReference type="Pfam" id="PF12937">
    <property type="entry name" value="F-box-like"/>
    <property type="match status" value="1"/>
</dbReference>